<accession>A0ABQ5J004</accession>
<evidence type="ECO:0000313" key="1">
    <source>
        <dbReference type="EMBL" id="GJU05335.1"/>
    </source>
</evidence>
<evidence type="ECO:0000313" key="2">
    <source>
        <dbReference type="Proteomes" id="UP001151760"/>
    </source>
</evidence>
<reference evidence="1" key="1">
    <citation type="journal article" date="2022" name="Int. J. Mol. Sci.">
        <title>Draft Genome of Tanacetum Coccineum: Genomic Comparison of Closely Related Tanacetum-Family Plants.</title>
        <authorList>
            <person name="Yamashiro T."/>
            <person name="Shiraishi A."/>
            <person name="Nakayama K."/>
            <person name="Satake H."/>
        </authorList>
    </citation>
    <scope>NUCLEOTIDE SEQUENCE</scope>
</reference>
<reference evidence="1" key="2">
    <citation type="submission" date="2022-01" db="EMBL/GenBank/DDBJ databases">
        <authorList>
            <person name="Yamashiro T."/>
            <person name="Shiraishi A."/>
            <person name="Satake H."/>
            <person name="Nakayama K."/>
        </authorList>
    </citation>
    <scope>NUCLEOTIDE SEQUENCE</scope>
</reference>
<name>A0ABQ5J004_9ASTR</name>
<comment type="caution">
    <text evidence="1">The sequence shown here is derived from an EMBL/GenBank/DDBJ whole genome shotgun (WGS) entry which is preliminary data.</text>
</comment>
<dbReference type="EMBL" id="BQNB010021338">
    <property type="protein sequence ID" value="GJU05335.1"/>
    <property type="molecule type" value="Genomic_DNA"/>
</dbReference>
<keyword evidence="2" id="KW-1185">Reference proteome</keyword>
<gene>
    <name evidence="1" type="ORF">Tco_1121765</name>
</gene>
<proteinExistence type="predicted"/>
<dbReference type="Proteomes" id="UP001151760">
    <property type="component" value="Unassembled WGS sequence"/>
</dbReference>
<organism evidence="1 2">
    <name type="scientific">Tanacetum coccineum</name>
    <dbReference type="NCBI Taxonomy" id="301880"/>
    <lineage>
        <taxon>Eukaryota</taxon>
        <taxon>Viridiplantae</taxon>
        <taxon>Streptophyta</taxon>
        <taxon>Embryophyta</taxon>
        <taxon>Tracheophyta</taxon>
        <taxon>Spermatophyta</taxon>
        <taxon>Magnoliopsida</taxon>
        <taxon>eudicotyledons</taxon>
        <taxon>Gunneridae</taxon>
        <taxon>Pentapetalae</taxon>
        <taxon>asterids</taxon>
        <taxon>campanulids</taxon>
        <taxon>Asterales</taxon>
        <taxon>Asteraceae</taxon>
        <taxon>Asteroideae</taxon>
        <taxon>Anthemideae</taxon>
        <taxon>Anthemidinae</taxon>
        <taxon>Tanacetum</taxon>
    </lineage>
</organism>
<protein>
    <submittedName>
        <fullName evidence="1">Uncharacterized protein</fullName>
    </submittedName>
</protein>
<sequence>MAAIEYKDDHNKIAYLGRERGCEDFTDILRDINEFFLESDEEEQIGLCTKLLLTLTSDDELIAEDLSFGVETVSESASSPPRSRSKHLGVRSDDFLWDKLVEDFFSSESESNDDMENYISPLPYGYRRQKYFTYLKELLPHSLHPDDVEDFWRTQDEWIVSSWKLYPKSSVHVLDLTNGKTVLTVPPSYCRDVVVAGNIIQTVQAGLRQAYECIASAPIACTARQMVFSSPWLTAKKESGSPLQTALVCNSNPLIALASPEQTATGKDMSNPLYGCDGLPKTVRVFQFTLDSRSEKLDWFLLHQDWKLLFFDVATSFDSAVHRVHAVSFDAAVLDAAATVSAACIIAAGYIVSAGICDAAGSFVLAVFISIC</sequence>